<protein>
    <recommendedName>
        <fullName evidence="4">Glycosyl hydrolase family 92 domain-containing protein</fullName>
    </recommendedName>
</protein>
<dbReference type="InterPro" id="IPR014718">
    <property type="entry name" value="GH-type_carb-bd"/>
</dbReference>
<evidence type="ECO:0008006" key="4">
    <source>
        <dbReference type="Google" id="ProtNLM"/>
    </source>
</evidence>
<dbReference type="Gene3D" id="2.70.98.10">
    <property type="match status" value="1"/>
</dbReference>
<dbReference type="PANTHER" id="PTHR12143:SF43">
    <property type="entry name" value="PUTATIVE-RELATED"/>
    <property type="match status" value="1"/>
</dbReference>
<feature type="non-terminal residue" evidence="3">
    <location>
        <position position="1"/>
    </location>
</feature>
<dbReference type="InterPro" id="IPR012939">
    <property type="entry name" value="Glyco_hydro_92"/>
</dbReference>
<name>X1TZG0_9ZZZZ</name>
<dbReference type="GO" id="GO:0005975">
    <property type="term" value="P:carbohydrate metabolic process"/>
    <property type="evidence" value="ECO:0007669"/>
    <property type="project" value="InterPro"/>
</dbReference>
<dbReference type="GO" id="GO:0030246">
    <property type="term" value="F:carbohydrate binding"/>
    <property type="evidence" value="ECO:0007669"/>
    <property type="project" value="InterPro"/>
</dbReference>
<dbReference type="InterPro" id="IPR008928">
    <property type="entry name" value="6-hairpin_glycosidase_sf"/>
</dbReference>
<evidence type="ECO:0000259" key="2">
    <source>
        <dbReference type="Pfam" id="PF17678"/>
    </source>
</evidence>
<dbReference type="GO" id="GO:0005829">
    <property type="term" value="C:cytosol"/>
    <property type="evidence" value="ECO:0007669"/>
    <property type="project" value="TreeGrafter"/>
</dbReference>
<dbReference type="EMBL" id="BARW01006021">
    <property type="protein sequence ID" value="GAI85439.1"/>
    <property type="molecule type" value="Genomic_DNA"/>
</dbReference>
<dbReference type="Gene3D" id="1.20.1050.60">
    <property type="entry name" value="alpha-1,2-mannosidase"/>
    <property type="match status" value="1"/>
</dbReference>
<feature type="domain" description="Glycosyl hydrolase family 92 N-terminal" evidence="2">
    <location>
        <begin position="1"/>
        <end position="113"/>
    </location>
</feature>
<reference evidence="3" key="1">
    <citation type="journal article" date="2014" name="Front. Microbiol.">
        <title>High frequency of phylogenetically diverse reductive dehalogenase-homologous genes in deep subseafloor sedimentary metagenomes.</title>
        <authorList>
            <person name="Kawai M."/>
            <person name="Futagami T."/>
            <person name="Toyoda A."/>
            <person name="Takaki Y."/>
            <person name="Nishi S."/>
            <person name="Hori S."/>
            <person name="Arai W."/>
            <person name="Tsubouchi T."/>
            <person name="Morono Y."/>
            <person name="Uchiyama I."/>
            <person name="Ito T."/>
            <person name="Fujiyama A."/>
            <person name="Inagaki F."/>
            <person name="Takami H."/>
        </authorList>
    </citation>
    <scope>NUCLEOTIDE SEQUENCE</scope>
    <source>
        <strain evidence="3">Expedition CK06-06</strain>
    </source>
</reference>
<dbReference type="Pfam" id="PF17678">
    <property type="entry name" value="Glyco_hydro_92N"/>
    <property type="match status" value="1"/>
</dbReference>
<feature type="domain" description="Glycosyl hydrolase family 92" evidence="1">
    <location>
        <begin position="119"/>
        <end position="276"/>
    </location>
</feature>
<gene>
    <name evidence="3" type="ORF">S12H4_12595</name>
</gene>
<evidence type="ECO:0000259" key="1">
    <source>
        <dbReference type="Pfam" id="PF07971"/>
    </source>
</evidence>
<comment type="caution">
    <text evidence="3">The sequence shown here is derived from an EMBL/GenBank/DDBJ whole genome shotgun (WGS) entry which is preliminary data.</text>
</comment>
<organism evidence="3">
    <name type="scientific">marine sediment metagenome</name>
    <dbReference type="NCBI Taxonomy" id="412755"/>
    <lineage>
        <taxon>unclassified sequences</taxon>
        <taxon>metagenomes</taxon>
        <taxon>ecological metagenomes</taxon>
    </lineage>
</organism>
<dbReference type="GO" id="GO:0006516">
    <property type="term" value="P:glycoprotein catabolic process"/>
    <property type="evidence" value="ECO:0007669"/>
    <property type="project" value="TreeGrafter"/>
</dbReference>
<accession>X1TZG0</accession>
<dbReference type="Pfam" id="PF07971">
    <property type="entry name" value="Glyco_hydro_92"/>
    <property type="match status" value="1"/>
</dbReference>
<dbReference type="InterPro" id="IPR041371">
    <property type="entry name" value="GH92_N"/>
</dbReference>
<dbReference type="SUPFAM" id="SSF48208">
    <property type="entry name" value="Six-hairpin glycosidases"/>
    <property type="match status" value="1"/>
</dbReference>
<dbReference type="GO" id="GO:0000224">
    <property type="term" value="F:peptide-N4-(N-acetyl-beta-glucosaminyl)asparagine amidase activity"/>
    <property type="evidence" value="ECO:0007669"/>
    <property type="project" value="TreeGrafter"/>
</dbReference>
<dbReference type="InterPro" id="IPR050883">
    <property type="entry name" value="PNGase"/>
</dbReference>
<proteinExistence type="predicted"/>
<evidence type="ECO:0000313" key="3">
    <source>
        <dbReference type="EMBL" id="GAI85439.1"/>
    </source>
</evidence>
<sequence length="289" mass="32666">RYTFSRGVKPHLLIDVCNALGDGRSTGGKVKIIQENHEVEGSVRTFGTFSGRYGGVKVYFVAQFDRAFKTFGIWNDEAFYPGQEWAEGEDIGVDLGFSNNDSASEVGLKLAISYVSIDNARDNLEAEAGNRHFEEILTSAQHSWEKKLSLIKIDGATNAQSTIFYTALYRAFQMPTVFNDVNGEYFGFDKQVHQANGFRYFTDLSLWDTFRTLHPLYNIIAPGDQRDMMVSLVRMAREGGWLPRWPSGNGYTGSMLGTPADITITDAWLKGIRDFYKVDLFIKFIVHWV</sequence>
<dbReference type="PANTHER" id="PTHR12143">
    <property type="entry name" value="PEPTIDE N-GLYCANASE PNGASE -RELATED"/>
    <property type="match status" value="1"/>
</dbReference>
<dbReference type="AlphaFoldDB" id="X1TZG0"/>